<keyword evidence="1" id="KW-1133">Transmembrane helix</keyword>
<reference evidence="3" key="1">
    <citation type="submission" date="2016-11" db="EMBL/GenBank/DDBJ databases">
        <authorList>
            <person name="Varghese N."/>
            <person name="Submissions S."/>
        </authorList>
    </citation>
    <scope>NUCLEOTIDE SEQUENCE [LARGE SCALE GENOMIC DNA]</scope>
    <source>
        <strain evidence="3">DSM 18095</strain>
    </source>
</reference>
<proteinExistence type="predicted"/>
<dbReference type="AlphaFoldDB" id="A0A1M4XGZ7"/>
<accession>A0A1M4XGZ7</accession>
<organism evidence="2 3">
    <name type="scientific">Tissierella praeacuta DSM 18095</name>
    <dbReference type="NCBI Taxonomy" id="1123404"/>
    <lineage>
        <taxon>Bacteria</taxon>
        <taxon>Bacillati</taxon>
        <taxon>Bacillota</taxon>
        <taxon>Tissierellia</taxon>
        <taxon>Tissierellales</taxon>
        <taxon>Tissierellaceae</taxon>
        <taxon>Tissierella</taxon>
    </lineage>
</organism>
<keyword evidence="1" id="KW-0812">Transmembrane</keyword>
<sequence length="119" mass="13433">MTEEIESMKLTLKTLLLASILFIALPLIGVNYLPSDWGFPFILLTLYILNPTFFIYTSSLTGKNIKNNWLIPLLSLLILLVSTRLIYGTVQPVIVIINVVVCVISVLVTHLIKKRNISY</sequence>
<name>A0A1M4XGZ7_9FIRM</name>
<protein>
    <submittedName>
        <fullName evidence="2">Uncharacterized protein</fullName>
    </submittedName>
</protein>
<evidence type="ECO:0000313" key="3">
    <source>
        <dbReference type="Proteomes" id="UP000184114"/>
    </source>
</evidence>
<feature type="transmembrane region" description="Helical" evidence="1">
    <location>
        <begin position="39"/>
        <end position="57"/>
    </location>
</feature>
<evidence type="ECO:0000256" key="1">
    <source>
        <dbReference type="SAM" id="Phobius"/>
    </source>
</evidence>
<feature type="transmembrane region" description="Helical" evidence="1">
    <location>
        <begin position="93"/>
        <end position="112"/>
    </location>
</feature>
<feature type="transmembrane region" description="Helical" evidence="1">
    <location>
        <begin position="69"/>
        <end position="87"/>
    </location>
</feature>
<feature type="transmembrane region" description="Helical" evidence="1">
    <location>
        <begin position="12"/>
        <end position="33"/>
    </location>
</feature>
<keyword evidence="3" id="KW-1185">Reference proteome</keyword>
<keyword evidence="1" id="KW-0472">Membrane</keyword>
<dbReference type="EMBL" id="FQTY01000011">
    <property type="protein sequence ID" value="SHE92626.1"/>
    <property type="molecule type" value="Genomic_DNA"/>
</dbReference>
<dbReference type="Proteomes" id="UP000184114">
    <property type="component" value="Unassembled WGS sequence"/>
</dbReference>
<gene>
    <name evidence="2" type="ORF">SAMN02745784_02247</name>
</gene>
<evidence type="ECO:0000313" key="2">
    <source>
        <dbReference type="EMBL" id="SHE92626.1"/>
    </source>
</evidence>